<dbReference type="PANTHER" id="PTHR45930">
    <property type="entry name" value="G-PROTEIN COUPLED RECEPTOR 124-LIKE PROTEIN"/>
    <property type="match status" value="1"/>
</dbReference>
<dbReference type="InterPro" id="IPR032675">
    <property type="entry name" value="LRR_dom_sf"/>
</dbReference>
<gene>
    <name evidence="6" type="ORF">JTE90_016620</name>
</gene>
<dbReference type="InterPro" id="IPR003591">
    <property type="entry name" value="Leu-rich_rpt_typical-subtyp"/>
</dbReference>
<dbReference type="PANTHER" id="PTHR45930:SF4">
    <property type="entry name" value="ADHESION G PROTEIN-COUPLED RECEPTOR A3"/>
    <property type="match status" value="1"/>
</dbReference>
<dbReference type="InterPro" id="IPR051963">
    <property type="entry name" value="Adhesion_GPCR_A"/>
</dbReference>
<feature type="signal peptide" evidence="5">
    <location>
        <begin position="1"/>
        <end position="18"/>
    </location>
</feature>
<evidence type="ECO:0000313" key="6">
    <source>
        <dbReference type="EMBL" id="KAG8188953.1"/>
    </source>
</evidence>
<organism evidence="6 7">
    <name type="scientific">Oedothorax gibbosus</name>
    <dbReference type="NCBI Taxonomy" id="931172"/>
    <lineage>
        <taxon>Eukaryota</taxon>
        <taxon>Metazoa</taxon>
        <taxon>Ecdysozoa</taxon>
        <taxon>Arthropoda</taxon>
        <taxon>Chelicerata</taxon>
        <taxon>Arachnida</taxon>
        <taxon>Araneae</taxon>
        <taxon>Araneomorphae</taxon>
        <taxon>Entelegynae</taxon>
        <taxon>Araneoidea</taxon>
        <taxon>Linyphiidae</taxon>
        <taxon>Erigoninae</taxon>
        <taxon>Oedothorax</taxon>
    </lineage>
</organism>
<dbReference type="GO" id="GO:0007166">
    <property type="term" value="P:cell surface receptor signaling pathway"/>
    <property type="evidence" value="ECO:0007669"/>
    <property type="project" value="TreeGrafter"/>
</dbReference>
<proteinExistence type="inferred from homology"/>
<dbReference type="SMART" id="SM00369">
    <property type="entry name" value="LRR_TYP"/>
    <property type="match status" value="3"/>
</dbReference>
<comment type="similarity">
    <text evidence="1">Belongs to the G-protein coupled receptor 2 family. Adhesion G-protein coupled receptor (ADGR) subfamily.</text>
</comment>
<evidence type="ECO:0000256" key="5">
    <source>
        <dbReference type="SAM" id="SignalP"/>
    </source>
</evidence>
<evidence type="ECO:0000256" key="2">
    <source>
        <dbReference type="ARBA" id="ARBA00022614"/>
    </source>
</evidence>
<keyword evidence="2" id="KW-0433">Leucine-rich repeat</keyword>
<dbReference type="EMBL" id="JAFNEN010000226">
    <property type="protein sequence ID" value="KAG8188953.1"/>
    <property type="molecule type" value="Genomic_DNA"/>
</dbReference>
<sequence length="315" mass="36042">MEMLLYFLLVTSFSGILGTCPSPETIAPLCVCKAFTVDTFMTCSNLFNAEELIPPIRGLEMSRHKVFALEINNSSLMYIPHAVFKGTGIEKIRFVNSQIMSLSDSELAFEGLEDTLIELRATDAHYIAQWDWQQLQKLHKLQLIDVNWISMGSVDEPFPELNELTALGITRAEISFIVDKAFSRLGSLKILNLKQNEIAEMKRSMFPEPANELSIIDLSDNQLWNLPKDFFNSMPALSYVYLNNNKFVTLQEDVFEMPMQQLWVLTLTGNNIRCDCRMQWLVGRRRPHEFIGTCSEPPSLADKNIRSLVTKDLWC</sequence>
<keyword evidence="5" id="KW-0732">Signal</keyword>
<dbReference type="Proteomes" id="UP000827092">
    <property type="component" value="Unassembled WGS sequence"/>
</dbReference>
<dbReference type="Pfam" id="PF13855">
    <property type="entry name" value="LRR_8"/>
    <property type="match status" value="1"/>
</dbReference>
<dbReference type="Gene3D" id="3.80.10.10">
    <property type="entry name" value="Ribonuclease Inhibitor"/>
    <property type="match status" value="1"/>
</dbReference>
<evidence type="ECO:0000313" key="7">
    <source>
        <dbReference type="Proteomes" id="UP000827092"/>
    </source>
</evidence>
<comment type="caution">
    <text evidence="6">The sequence shown here is derived from an EMBL/GenBank/DDBJ whole genome shotgun (WGS) entry which is preliminary data.</text>
</comment>
<protein>
    <submittedName>
        <fullName evidence="6">Uncharacterized protein</fullName>
    </submittedName>
</protein>
<feature type="chain" id="PRO_5043843281" evidence="5">
    <location>
        <begin position="19"/>
        <end position="315"/>
    </location>
</feature>
<dbReference type="GO" id="GO:0005886">
    <property type="term" value="C:plasma membrane"/>
    <property type="evidence" value="ECO:0007669"/>
    <property type="project" value="TreeGrafter"/>
</dbReference>
<dbReference type="InterPro" id="IPR001611">
    <property type="entry name" value="Leu-rich_rpt"/>
</dbReference>
<evidence type="ECO:0000256" key="4">
    <source>
        <dbReference type="ARBA" id="ARBA00023170"/>
    </source>
</evidence>
<keyword evidence="4" id="KW-0675">Receptor</keyword>
<dbReference type="SUPFAM" id="SSF52058">
    <property type="entry name" value="L domain-like"/>
    <property type="match status" value="1"/>
</dbReference>
<evidence type="ECO:0000256" key="3">
    <source>
        <dbReference type="ARBA" id="ARBA00022737"/>
    </source>
</evidence>
<keyword evidence="7" id="KW-1185">Reference proteome</keyword>
<dbReference type="AlphaFoldDB" id="A0AAV6UZ64"/>
<reference evidence="6 7" key="1">
    <citation type="journal article" date="2022" name="Nat. Ecol. Evol.">
        <title>A masculinizing supergene underlies an exaggerated male reproductive morph in a spider.</title>
        <authorList>
            <person name="Hendrickx F."/>
            <person name="De Corte Z."/>
            <person name="Sonet G."/>
            <person name="Van Belleghem S.M."/>
            <person name="Kostlbacher S."/>
            <person name="Vangestel C."/>
        </authorList>
    </citation>
    <scope>NUCLEOTIDE SEQUENCE [LARGE SCALE GENOMIC DNA]</scope>
    <source>
        <strain evidence="6">W744_W776</strain>
    </source>
</reference>
<evidence type="ECO:0000256" key="1">
    <source>
        <dbReference type="ARBA" id="ARBA00007343"/>
    </source>
</evidence>
<accession>A0AAV6UZ64</accession>
<keyword evidence="3" id="KW-0677">Repeat</keyword>
<name>A0AAV6UZ64_9ARAC</name>